<dbReference type="InParanoid" id="A0A1D3D163"/>
<feature type="region of interest" description="Disordered" evidence="1">
    <location>
        <begin position="89"/>
        <end position="121"/>
    </location>
</feature>
<keyword evidence="3" id="KW-1185">Reference proteome</keyword>
<dbReference type="EMBL" id="JROU02001177">
    <property type="protein sequence ID" value="OEH77179.1"/>
    <property type="molecule type" value="Genomic_DNA"/>
</dbReference>
<dbReference type="AlphaFoldDB" id="A0A1D3D163"/>
<sequence>MLTSCLAKAAQTFRDVLAILLLGVRYDIKEIIEQETPDKRDLPEEAHEISLGPLIVEGPYDCSRGLPPFSSPPLHGRIPILVNGGNARGRIPCAPPQGKVRRTEQRRQAKGPPCQAKKTAARKRRVWEAAAKRQLLSRPDCATKSRVTQFQVANPEQESAWSQYEPGPKAPWNQLRFRRKRASSAALQMAAPVEGAAFEELPWGGGPPLGGALSGGGLVCWRPPDGAFVRTPVQPFGLAWRGAAALLIYTAPPPAALKEVLAAVRTAPGGSLAEEAFAEAAAHLEPPRGGENAAESARRGAPPVSSGLPLGSMEASEKGPTETPTADRTFDSVAFAWGLVLACAWNWRRLVCLAAASLVLLKAVPSLLSLAAPATASCAAAEAVAASAGTPQELALLTLATGATEKASLLSAVASQAVLWKSQKGQRLWTGALALQFVLLASYLA</sequence>
<evidence type="ECO:0000313" key="3">
    <source>
        <dbReference type="Proteomes" id="UP000095192"/>
    </source>
</evidence>
<dbReference type="Proteomes" id="UP000095192">
    <property type="component" value="Unassembled WGS sequence"/>
</dbReference>
<feature type="region of interest" description="Disordered" evidence="1">
    <location>
        <begin position="283"/>
        <end position="325"/>
    </location>
</feature>
<gene>
    <name evidence="2" type="ORF">cyc_03302</name>
</gene>
<accession>A0A1D3D163</accession>
<proteinExistence type="predicted"/>
<evidence type="ECO:0000256" key="1">
    <source>
        <dbReference type="SAM" id="MobiDB-lite"/>
    </source>
</evidence>
<dbReference type="VEuPathDB" id="ToxoDB:cyc_03302"/>
<evidence type="ECO:0000313" key="2">
    <source>
        <dbReference type="EMBL" id="OEH77179.1"/>
    </source>
</evidence>
<name>A0A1D3D163_9EIME</name>
<protein>
    <submittedName>
        <fullName evidence="2">Uncharacterized protein</fullName>
    </submittedName>
</protein>
<comment type="caution">
    <text evidence="2">The sequence shown here is derived from an EMBL/GenBank/DDBJ whole genome shotgun (WGS) entry which is preliminary data.</text>
</comment>
<organism evidence="2 3">
    <name type="scientific">Cyclospora cayetanensis</name>
    <dbReference type="NCBI Taxonomy" id="88456"/>
    <lineage>
        <taxon>Eukaryota</taxon>
        <taxon>Sar</taxon>
        <taxon>Alveolata</taxon>
        <taxon>Apicomplexa</taxon>
        <taxon>Conoidasida</taxon>
        <taxon>Coccidia</taxon>
        <taxon>Eucoccidiorida</taxon>
        <taxon>Eimeriorina</taxon>
        <taxon>Eimeriidae</taxon>
        <taxon>Cyclospora</taxon>
    </lineage>
</organism>
<reference evidence="2 3" key="1">
    <citation type="journal article" date="2016" name="BMC Genomics">
        <title>Comparative genomics reveals Cyclospora cayetanensis possesses coccidia-like metabolism and invasion components but unique surface antigens.</title>
        <authorList>
            <person name="Liu S."/>
            <person name="Wang L."/>
            <person name="Zheng H."/>
            <person name="Xu Z."/>
            <person name="Roellig D.M."/>
            <person name="Li N."/>
            <person name="Frace M.A."/>
            <person name="Tang K."/>
            <person name="Arrowood M.J."/>
            <person name="Moss D.M."/>
            <person name="Zhang L."/>
            <person name="Feng Y."/>
            <person name="Xiao L."/>
        </authorList>
    </citation>
    <scope>NUCLEOTIDE SEQUENCE [LARGE SCALE GENOMIC DNA]</scope>
    <source>
        <strain evidence="2 3">CHN_HEN01</strain>
    </source>
</reference>